<protein>
    <submittedName>
        <fullName evidence="1">Uncharacterized protein</fullName>
    </submittedName>
</protein>
<dbReference type="EMBL" id="JAQOUE010000001">
    <property type="protein sequence ID" value="MDT7040867.1"/>
    <property type="molecule type" value="Genomic_DNA"/>
</dbReference>
<reference evidence="1 2" key="1">
    <citation type="journal article" date="2023" name="ISME J.">
        <title>Cultivation and genomic characterization of novel and ubiquitous marine nitrite-oxidizing bacteria from the Nitrospirales.</title>
        <authorList>
            <person name="Mueller A.J."/>
            <person name="Daebeler A."/>
            <person name="Herbold C.W."/>
            <person name="Kirkegaard R.H."/>
            <person name="Daims H."/>
        </authorList>
    </citation>
    <scope>NUCLEOTIDE SEQUENCE [LARGE SCALE GENOMIC DNA]</scope>
    <source>
        <strain evidence="1 2">EB</strain>
    </source>
</reference>
<comment type="caution">
    <text evidence="1">The sequence shown here is derived from an EMBL/GenBank/DDBJ whole genome shotgun (WGS) entry which is preliminary data.</text>
</comment>
<dbReference type="Proteomes" id="UP001250932">
    <property type="component" value="Unassembled WGS sequence"/>
</dbReference>
<gene>
    <name evidence="1" type="ORF">PPG34_00810</name>
</gene>
<proteinExistence type="predicted"/>
<organism evidence="1 2">
    <name type="scientific">Candidatus Nitronereus thalassa</name>
    <dbReference type="NCBI Taxonomy" id="3020898"/>
    <lineage>
        <taxon>Bacteria</taxon>
        <taxon>Pseudomonadati</taxon>
        <taxon>Nitrospirota</taxon>
        <taxon>Nitrospiria</taxon>
        <taxon>Nitrospirales</taxon>
        <taxon>Nitrospiraceae</taxon>
        <taxon>Candidatus Nitronereus</taxon>
    </lineage>
</organism>
<sequence>MTEQIPEVGRIVRYVLPEGRNKGQHRPAIIVKVWDAPTSMVNLDVFMDGLNDEQQHPVQWRHSVHFDMQRTPGSWHWPGIEAPEPELAA</sequence>
<evidence type="ECO:0000313" key="1">
    <source>
        <dbReference type="EMBL" id="MDT7040867.1"/>
    </source>
</evidence>
<dbReference type="RefSeq" id="WP_313831226.1">
    <property type="nucleotide sequence ID" value="NZ_JAQOUE010000001.1"/>
</dbReference>
<name>A0ABU3K3A9_9BACT</name>
<evidence type="ECO:0000313" key="2">
    <source>
        <dbReference type="Proteomes" id="UP001250932"/>
    </source>
</evidence>
<accession>A0ABU3K3A9</accession>
<keyword evidence="2" id="KW-1185">Reference proteome</keyword>